<gene>
    <name evidence="2" type="ORF">IU514_12925</name>
</gene>
<name>A0ABS0BD43_9GAMM</name>
<feature type="compositionally biased region" description="Polar residues" evidence="1">
    <location>
        <begin position="25"/>
        <end position="36"/>
    </location>
</feature>
<evidence type="ECO:0000313" key="2">
    <source>
        <dbReference type="EMBL" id="MBF6024929.1"/>
    </source>
</evidence>
<protein>
    <submittedName>
        <fullName evidence="2">Uncharacterized protein</fullName>
    </submittedName>
</protein>
<comment type="caution">
    <text evidence="2">The sequence shown here is derived from an EMBL/GenBank/DDBJ whole genome shotgun (WGS) entry which is preliminary data.</text>
</comment>
<organism evidence="2 3">
    <name type="scientific">Lysobacter niastensis</name>
    <dbReference type="NCBI Taxonomy" id="380629"/>
    <lineage>
        <taxon>Bacteria</taxon>
        <taxon>Pseudomonadati</taxon>
        <taxon>Pseudomonadota</taxon>
        <taxon>Gammaproteobacteria</taxon>
        <taxon>Lysobacterales</taxon>
        <taxon>Lysobacteraceae</taxon>
        <taxon>Lysobacter</taxon>
    </lineage>
</organism>
<sequence length="48" mass="5291">MTQNQIPQDPDADRWIAAGLREAGLQTSAPLMTSHATPRPWPGRLHLS</sequence>
<proteinExistence type="predicted"/>
<accession>A0ABS0BD43</accession>
<dbReference type="Proteomes" id="UP001429984">
    <property type="component" value="Unassembled WGS sequence"/>
</dbReference>
<dbReference type="EMBL" id="JADLZT010000007">
    <property type="protein sequence ID" value="MBF6024929.1"/>
    <property type="molecule type" value="Genomic_DNA"/>
</dbReference>
<evidence type="ECO:0000256" key="1">
    <source>
        <dbReference type="SAM" id="MobiDB-lite"/>
    </source>
</evidence>
<keyword evidence="3" id="KW-1185">Reference proteome</keyword>
<dbReference type="RefSeq" id="WP_194931544.1">
    <property type="nucleotide sequence ID" value="NZ_JADLZT010000007.1"/>
</dbReference>
<evidence type="ECO:0000313" key="3">
    <source>
        <dbReference type="Proteomes" id="UP001429984"/>
    </source>
</evidence>
<reference evidence="2 3" key="1">
    <citation type="submission" date="2020-11" db="EMBL/GenBank/DDBJ databases">
        <title>Draft Genome Sequence and Secondary Metabolite Biosynthetic Potential of the Lysobacter niastensis Type strain DSM 18481.</title>
        <authorList>
            <person name="Turrini P."/>
            <person name="Artuso I."/>
            <person name="Tescari M."/>
            <person name="Lugli G.A."/>
            <person name="Frangipani E."/>
            <person name="Ventura M."/>
            <person name="Visca P."/>
        </authorList>
    </citation>
    <scope>NUCLEOTIDE SEQUENCE [LARGE SCALE GENOMIC DNA]</scope>
    <source>
        <strain evidence="2 3">DSM 18481</strain>
    </source>
</reference>
<feature type="region of interest" description="Disordered" evidence="1">
    <location>
        <begin position="25"/>
        <end position="48"/>
    </location>
</feature>